<accession>A0A067NAB6</accession>
<protein>
    <recommendedName>
        <fullName evidence="3">Reverse transcriptase domain-containing protein</fullName>
    </recommendedName>
</protein>
<reference evidence="2" key="1">
    <citation type="journal article" date="2014" name="Proc. Natl. Acad. Sci. U.S.A.">
        <title>Extensive sampling of basidiomycete genomes demonstrates inadequacy of the white-rot/brown-rot paradigm for wood decay fungi.</title>
        <authorList>
            <person name="Riley R."/>
            <person name="Salamov A.A."/>
            <person name="Brown D.W."/>
            <person name="Nagy L.G."/>
            <person name="Floudas D."/>
            <person name="Held B.W."/>
            <person name="Levasseur A."/>
            <person name="Lombard V."/>
            <person name="Morin E."/>
            <person name="Otillar R."/>
            <person name="Lindquist E.A."/>
            <person name="Sun H."/>
            <person name="LaButti K.M."/>
            <person name="Schmutz J."/>
            <person name="Jabbour D."/>
            <person name="Luo H."/>
            <person name="Baker S.E."/>
            <person name="Pisabarro A.G."/>
            <person name="Walton J.D."/>
            <person name="Blanchette R.A."/>
            <person name="Henrissat B."/>
            <person name="Martin F."/>
            <person name="Cullen D."/>
            <person name="Hibbett D.S."/>
            <person name="Grigoriev I.V."/>
        </authorList>
    </citation>
    <scope>NUCLEOTIDE SEQUENCE [LARGE SCALE GENOMIC DNA]</scope>
    <source>
        <strain evidence="2">PC15</strain>
    </source>
</reference>
<gene>
    <name evidence="1" type="ORF">PLEOSDRAFT_170251</name>
</gene>
<dbReference type="STRING" id="1137138.A0A067NAB6"/>
<sequence>MSWTIRSVLASDLMNQGQRATVKGMAASSIVLEKLASVLTMRLADLESWWPADGILFLEYVGIKWQIAFKDAFRTARRQYDDEGDAEVSGNETLKTAQIKQRLIYLMMNDCLFNTAVHKSHTVVRSDFEWFGPSLPHNSMSATLEYFGVAQSWLKFLNPSSARPPVSGKTPLASFLLGEVVLFGMDFAVNQRANGLHLYRLHDDLWLWDPDQGRCEAAWAEMSKLASVAGLKFNEKKTGPVRVRGELSVKLSRGDVRWGFLKFDIEQARFAKDQEGVTPHIIELQRPLTAAKSVFGWANVFNRYMAFFQRNFGGRLPACFGQPLINNIIDTLARIPRELFLNDVGGTMIDRTTFLRNQGGLELRNPMIEAFAPQTSGHVLSDSQDHEDLLPTQLFVKYMEERDRPRYRELQENWDLGRTSKQGAPDEELWLEMLCVPNPRNITLPPVLQALQTTYSNAYCTHYLALYGEELVQMFGSLELVDASLIPVGMVDLFKTSKLTLSGKMGIKNT</sequence>
<dbReference type="InParanoid" id="A0A067NAB6"/>
<proteinExistence type="predicted"/>
<dbReference type="EMBL" id="KL198011">
    <property type="protein sequence ID" value="KDQ24779.1"/>
    <property type="molecule type" value="Genomic_DNA"/>
</dbReference>
<evidence type="ECO:0000313" key="1">
    <source>
        <dbReference type="EMBL" id="KDQ24779.1"/>
    </source>
</evidence>
<name>A0A067NAB6_PLEO1</name>
<dbReference type="VEuPathDB" id="FungiDB:PLEOSDRAFT_170251"/>
<dbReference type="OrthoDB" id="74545at2759"/>
<dbReference type="HOGENOM" id="CLU_035324_0_0_1"/>
<organism evidence="1 2">
    <name type="scientific">Pleurotus ostreatus (strain PC15)</name>
    <name type="common">Oyster mushroom</name>
    <dbReference type="NCBI Taxonomy" id="1137138"/>
    <lineage>
        <taxon>Eukaryota</taxon>
        <taxon>Fungi</taxon>
        <taxon>Dikarya</taxon>
        <taxon>Basidiomycota</taxon>
        <taxon>Agaricomycotina</taxon>
        <taxon>Agaricomycetes</taxon>
        <taxon>Agaricomycetidae</taxon>
        <taxon>Agaricales</taxon>
        <taxon>Pleurotineae</taxon>
        <taxon>Pleurotaceae</taxon>
        <taxon>Pleurotus</taxon>
    </lineage>
</organism>
<dbReference type="PANTHER" id="PTHR37015">
    <property type="entry name" value="REVERSE TRANSCRIPTASE DOMAIN-CONTAINING PROTEIN"/>
    <property type="match status" value="1"/>
</dbReference>
<evidence type="ECO:0008006" key="3">
    <source>
        <dbReference type="Google" id="ProtNLM"/>
    </source>
</evidence>
<dbReference type="Proteomes" id="UP000027073">
    <property type="component" value="Unassembled WGS sequence"/>
</dbReference>
<dbReference type="AlphaFoldDB" id="A0A067NAB6"/>
<dbReference type="PANTHER" id="PTHR37015:SF2">
    <property type="entry name" value="REVERSE TRANSCRIPTASE DOMAIN-CONTAINING PROTEIN"/>
    <property type="match status" value="1"/>
</dbReference>
<evidence type="ECO:0000313" key="2">
    <source>
        <dbReference type="Proteomes" id="UP000027073"/>
    </source>
</evidence>